<evidence type="ECO:0000256" key="2">
    <source>
        <dbReference type="SAM" id="SignalP"/>
    </source>
</evidence>
<protein>
    <submittedName>
        <fullName evidence="4">Outer membrane protein assembly factor BamB</fullName>
    </submittedName>
</protein>
<proteinExistence type="predicted"/>
<gene>
    <name evidence="4" type="primary">bamB_1</name>
    <name evidence="4" type="ORF">Poly51_04370</name>
</gene>
<dbReference type="OrthoDB" id="241360at2"/>
<reference evidence="4 5" key="1">
    <citation type="submission" date="2019-02" db="EMBL/GenBank/DDBJ databases">
        <title>Deep-cultivation of Planctomycetes and their phenomic and genomic characterization uncovers novel biology.</title>
        <authorList>
            <person name="Wiegand S."/>
            <person name="Jogler M."/>
            <person name="Boedeker C."/>
            <person name="Pinto D."/>
            <person name="Vollmers J."/>
            <person name="Rivas-Marin E."/>
            <person name="Kohn T."/>
            <person name="Peeters S.H."/>
            <person name="Heuer A."/>
            <person name="Rast P."/>
            <person name="Oberbeckmann S."/>
            <person name="Bunk B."/>
            <person name="Jeske O."/>
            <person name="Meyerdierks A."/>
            <person name="Storesund J.E."/>
            <person name="Kallscheuer N."/>
            <person name="Luecker S."/>
            <person name="Lage O.M."/>
            <person name="Pohl T."/>
            <person name="Merkel B.J."/>
            <person name="Hornburger P."/>
            <person name="Mueller R.-W."/>
            <person name="Bruemmer F."/>
            <person name="Labrenz M."/>
            <person name="Spormann A.M."/>
            <person name="Op Den Camp H."/>
            <person name="Overmann J."/>
            <person name="Amann R."/>
            <person name="Jetten M.S.M."/>
            <person name="Mascher T."/>
            <person name="Medema M.H."/>
            <person name="Devos D.P."/>
            <person name="Kaster A.-K."/>
            <person name="Ovreas L."/>
            <person name="Rohde M."/>
            <person name="Galperin M.Y."/>
            <person name="Jogler C."/>
        </authorList>
    </citation>
    <scope>NUCLEOTIDE SEQUENCE [LARGE SCALE GENOMIC DNA]</scope>
    <source>
        <strain evidence="4 5">Poly51</strain>
    </source>
</reference>
<organism evidence="4 5">
    <name type="scientific">Rubripirellula tenax</name>
    <dbReference type="NCBI Taxonomy" id="2528015"/>
    <lineage>
        <taxon>Bacteria</taxon>
        <taxon>Pseudomonadati</taxon>
        <taxon>Planctomycetota</taxon>
        <taxon>Planctomycetia</taxon>
        <taxon>Pirellulales</taxon>
        <taxon>Pirellulaceae</taxon>
        <taxon>Rubripirellula</taxon>
    </lineage>
</organism>
<dbReference type="Pfam" id="PF13360">
    <property type="entry name" value="PQQ_2"/>
    <property type="match status" value="2"/>
</dbReference>
<keyword evidence="2" id="KW-0732">Signal</keyword>
<dbReference type="PANTHER" id="PTHR34512">
    <property type="entry name" value="CELL SURFACE PROTEIN"/>
    <property type="match status" value="1"/>
</dbReference>
<dbReference type="PANTHER" id="PTHR34512:SF30">
    <property type="entry name" value="OUTER MEMBRANE PROTEIN ASSEMBLY FACTOR BAMB"/>
    <property type="match status" value="1"/>
</dbReference>
<dbReference type="EMBL" id="SJPW01000001">
    <property type="protein sequence ID" value="TWU60162.1"/>
    <property type="molecule type" value="Genomic_DNA"/>
</dbReference>
<sequence precursor="true">MMTPMLQRTAMRFVTALMVVLTIGPMSSAGADGWPQGPGPESNFRRRDAKAPTLWSAVRNENIRWRKTLPETGQSSVVTWVDRIFFTTMQPVTRDATLGQNIVGWCCDADTGETVWKRTVTADHPLQLSGCFSDSSSPSPVTDGSTVVFFNASGSIAAFDFDGNPIWQRFVMPVGRTQPTIVDGTVLFIRQTYLPDDHGHFTHDHADAPVDQWTQVQAIDLQTGADAWKSSCGANMGCVPLLLDRSDGRRVLVVGRGGGHSPPEKPEGVSMIDATDGKTLWTLELPGFMSTMTYSQFGDDVLVFHADKHLWVDAVTGKVKREVSIMENVPVRAHVDGQWVDRRESLDTESVSRAIIQQSNLLVGKYHYFRSYTQPWIGRVNCASGDVEYLQLPVQSMPGVDRARDTWLWDPSGMDPALVQQLLASGRKRNKQLPITQWAFAPNDMLNSQGFRVAGDNRSEGNGWGHHASAIPTVVGDALYVSTMAGTVYVIDWNAEALTESAIKAINDLGVPGQSWNRASITASRGRLYAHTIHEILCIDAPMKTISPHP</sequence>
<feature type="domain" description="Pyrrolo-quinoline quinone repeat" evidence="3">
    <location>
        <begin position="215"/>
        <end position="354"/>
    </location>
</feature>
<name>A0A5C6FKL8_9BACT</name>
<keyword evidence="5" id="KW-1185">Reference proteome</keyword>
<evidence type="ECO:0000313" key="4">
    <source>
        <dbReference type="EMBL" id="TWU60162.1"/>
    </source>
</evidence>
<evidence type="ECO:0000259" key="3">
    <source>
        <dbReference type="Pfam" id="PF13360"/>
    </source>
</evidence>
<feature type="signal peptide" evidence="2">
    <location>
        <begin position="1"/>
        <end position="31"/>
    </location>
</feature>
<accession>A0A5C6FKL8</accession>
<dbReference type="InterPro" id="IPR011047">
    <property type="entry name" value="Quinoprotein_ADH-like_sf"/>
</dbReference>
<dbReference type="Proteomes" id="UP000318288">
    <property type="component" value="Unassembled WGS sequence"/>
</dbReference>
<dbReference type="InterPro" id="IPR015943">
    <property type="entry name" value="WD40/YVTN_repeat-like_dom_sf"/>
</dbReference>
<feature type="region of interest" description="Disordered" evidence="1">
    <location>
        <begin position="29"/>
        <end position="49"/>
    </location>
</feature>
<dbReference type="SUPFAM" id="SSF50998">
    <property type="entry name" value="Quinoprotein alcohol dehydrogenase-like"/>
    <property type="match status" value="1"/>
</dbReference>
<feature type="chain" id="PRO_5023010928" evidence="2">
    <location>
        <begin position="32"/>
        <end position="550"/>
    </location>
</feature>
<evidence type="ECO:0000256" key="1">
    <source>
        <dbReference type="SAM" id="MobiDB-lite"/>
    </source>
</evidence>
<comment type="caution">
    <text evidence="4">The sequence shown here is derived from an EMBL/GenBank/DDBJ whole genome shotgun (WGS) entry which is preliminary data.</text>
</comment>
<dbReference type="Gene3D" id="2.130.10.10">
    <property type="entry name" value="YVTN repeat-like/Quinoprotein amine dehydrogenase"/>
    <property type="match status" value="1"/>
</dbReference>
<evidence type="ECO:0000313" key="5">
    <source>
        <dbReference type="Proteomes" id="UP000318288"/>
    </source>
</evidence>
<dbReference type="InterPro" id="IPR002372">
    <property type="entry name" value="PQQ_rpt_dom"/>
</dbReference>
<dbReference type="AlphaFoldDB" id="A0A5C6FKL8"/>
<feature type="domain" description="Pyrrolo-quinoline quinone repeat" evidence="3">
    <location>
        <begin position="63"/>
        <end position="176"/>
    </location>
</feature>